<dbReference type="PROSITE" id="PS00512">
    <property type="entry name" value="ALPHA_GALACTOSIDASE"/>
    <property type="match status" value="1"/>
</dbReference>
<dbReference type="Proteomes" id="UP000199475">
    <property type="component" value="Unassembled WGS sequence"/>
</dbReference>
<organism evidence="6 7">
    <name type="scientific">Tessaracoccus oleiagri</name>
    <dbReference type="NCBI Taxonomy" id="686624"/>
    <lineage>
        <taxon>Bacteria</taxon>
        <taxon>Bacillati</taxon>
        <taxon>Actinomycetota</taxon>
        <taxon>Actinomycetes</taxon>
        <taxon>Propionibacteriales</taxon>
        <taxon>Propionibacteriaceae</taxon>
        <taxon>Tessaracoccus</taxon>
    </lineage>
</organism>
<name>A0A1G9LU56_9ACTN</name>
<gene>
    <name evidence="6" type="ORF">SAMN04488242_2322</name>
</gene>
<dbReference type="InterPro" id="IPR002252">
    <property type="entry name" value="Glyco_hydro_36"/>
</dbReference>
<dbReference type="PRINTS" id="PR00743">
    <property type="entry name" value="GLHYDRLASE36"/>
</dbReference>
<dbReference type="InterPro" id="IPR000111">
    <property type="entry name" value="Glyco_hydro_27/36_CS"/>
</dbReference>
<keyword evidence="4" id="KW-0326">Glycosidase</keyword>
<dbReference type="PANTHER" id="PTHR43053">
    <property type="entry name" value="GLYCOSIDASE FAMILY 31"/>
    <property type="match status" value="1"/>
</dbReference>
<evidence type="ECO:0000256" key="1">
    <source>
        <dbReference type="ARBA" id="ARBA00001255"/>
    </source>
</evidence>
<dbReference type="Pfam" id="PF02065">
    <property type="entry name" value="Melibiase"/>
    <property type="match status" value="1"/>
</dbReference>
<evidence type="ECO:0000256" key="2">
    <source>
        <dbReference type="ARBA" id="ARBA00012755"/>
    </source>
</evidence>
<dbReference type="RefSeq" id="WP_093252329.1">
    <property type="nucleotide sequence ID" value="NZ_FNGP01000004.1"/>
</dbReference>
<dbReference type="Gene3D" id="3.20.20.70">
    <property type="entry name" value="Aldolase class I"/>
    <property type="match status" value="1"/>
</dbReference>
<dbReference type="PANTHER" id="PTHR43053:SF3">
    <property type="entry name" value="ALPHA-GALACTOSIDASE C-RELATED"/>
    <property type="match status" value="1"/>
</dbReference>
<sequence length="710" mass="78042">MDTKIALETAGVALLLRSGDDGLPEVVHWGAPLGPVDEAGFDALTAGAAWMFAGNSLDEPLRLGVLPEARFGWTGTPGLVGSRDGRDWSPAWRVEAVRVDGAAVEGFVAGGPALVEYEARAADLLLGITVELLASGLVRMRAQLTNIAAEAYTVEELTPRMPVPSRASEALDFAGRWGAERMPQRRALGVGAHRREGRHGRTGADSAFVLSVGTPGFGYSDGEVWAVHTAWSGNHIHTVERDFIGAQTLGGGELLLPGEGRLGRGESYSSPWVYFNHAAGLDAQAARFHRHLRSLDVHPAPERPVTLNVWEAVYFDHDLDRLLDLAERAAALGVERFVLDDGWFGDRRNDRAGLGDWVVSEEVWPDGLHPLVDRVKELGMEFGLWTEPEMVNLDSDVARAHPDWVMQLDDRLPIPARHQQVLNLAVPGAFDHVLGQLDAIFAGYAIDAVKWDHNRDLVDAGTAPAGRAAVAAQTRAYYRLFDELRARHPHIEFESCSSGGARIDLEVLERAQRVWVSDNIDPDERQRMLWWTSQMVPPALQGSHIASGRSRVTGRVHDLAYRAATAVFGHLGIEWDLAEATDDELRELRWWIDWYKRNRVTLLRGTLVRADVEGHWFKGIVTPERAIYSLAAKEVTPTGSTGLLRFPGLDPEARYAVRTVNRQPVPEALQVPWLRLPEVVLTGAQLAGAGLRAPILQPSSAVLFELERLG</sequence>
<evidence type="ECO:0000259" key="5">
    <source>
        <dbReference type="Pfam" id="PF16875"/>
    </source>
</evidence>
<feature type="domain" description="Glycosyl hydrolase family 36 N-terminal" evidence="5">
    <location>
        <begin position="22"/>
        <end position="262"/>
    </location>
</feature>
<proteinExistence type="predicted"/>
<dbReference type="EMBL" id="FNGP01000004">
    <property type="protein sequence ID" value="SDL65344.1"/>
    <property type="molecule type" value="Genomic_DNA"/>
</dbReference>
<protein>
    <recommendedName>
        <fullName evidence="2">alpha-galactosidase</fullName>
        <ecNumber evidence="2">3.2.1.22</ecNumber>
    </recommendedName>
</protein>
<dbReference type="EC" id="3.2.1.22" evidence="2"/>
<keyword evidence="7" id="KW-1185">Reference proteome</keyword>
<dbReference type="GO" id="GO:0016052">
    <property type="term" value="P:carbohydrate catabolic process"/>
    <property type="evidence" value="ECO:0007669"/>
    <property type="project" value="InterPro"/>
</dbReference>
<accession>A0A1G9LU56</accession>
<evidence type="ECO:0000313" key="7">
    <source>
        <dbReference type="Proteomes" id="UP000199475"/>
    </source>
</evidence>
<dbReference type="AlphaFoldDB" id="A0A1G9LU56"/>
<dbReference type="InterPro" id="IPR050985">
    <property type="entry name" value="Alpha-glycosidase_related"/>
</dbReference>
<dbReference type="CDD" id="cd14791">
    <property type="entry name" value="GH36"/>
    <property type="match status" value="1"/>
</dbReference>
<evidence type="ECO:0000256" key="4">
    <source>
        <dbReference type="ARBA" id="ARBA00023295"/>
    </source>
</evidence>
<dbReference type="InterPro" id="IPR031704">
    <property type="entry name" value="Glyco_hydro_36_N"/>
</dbReference>
<dbReference type="GO" id="GO:0004557">
    <property type="term" value="F:alpha-galactosidase activity"/>
    <property type="evidence" value="ECO:0007669"/>
    <property type="project" value="UniProtKB-EC"/>
</dbReference>
<dbReference type="OrthoDB" id="9758822at2"/>
<dbReference type="InterPro" id="IPR017853">
    <property type="entry name" value="GH"/>
</dbReference>
<dbReference type="Gene3D" id="2.70.98.60">
    <property type="entry name" value="alpha-galactosidase from lactobacil brevis"/>
    <property type="match status" value="1"/>
</dbReference>
<dbReference type="STRING" id="686624.SAMN04488242_2322"/>
<comment type="catalytic activity">
    <reaction evidence="1">
        <text>Hydrolysis of terminal, non-reducing alpha-D-galactose residues in alpha-D-galactosides, including galactose oligosaccharides, galactomannans and galactolipids.</text>
        <dbReference type="EC" id="3.2.1.22"/>
    </reaction>
</comment>
<evidence type="ECO:0000313" key="6">
    <source>
        <dbReference type="EMBL" id="SDL65344.1"/>
    </source>
</evidence>
<dbReference type="SUPFAM" id="SSF51445">
    <property type="entry name" value="(Trans)glycosidases"/>
    <property type="match status" value="1"/>
</dbReference>
<reference evidence="6 7" key="1">
    <citation type="submission" date="2016-10" db="EMBL/GenBank/DDBJ databases">
        <authorList>
            <person name="de Groot N.N."/>
        </authorList>
    </citation>
    <scope>NUCLEOTIDE SEQUENCE [LARGE SCALE GENOMIC DNA]</scope>
    <source>
        <strain evidence="6 7">CGMCC 1.9159</strain>
    </source>
</reference>
<dbReference type="FunFam" id="3.20.20.70:FF:000118">
    <property type="entry name" value="Alpha-galactosidase"/>
    <property type="match status" value="1"/>
</dbReference>
<dbReference type="Pfam" id="PF16875">
    <property type="entry name" value="Glyco_hydro_36N"/>
    <property type="match status" value="1"/>
</dbReference>
<keyword evidence="3" id="KW-0378">Hydrolase</keyword>
<dbReference type="InterPro" id="IPR013785">
    <property type="entry name" value="Aldolase_TIM"/>
</dbReference>
<dbReference type="InterPro" id="IPR038417">
    <property type="entry name" value="Alpga-gal_N_sf"/>
</dbReference>
<evidence type="ECO:0000256" key="3">
    <source>
        <dbReference type="ARBA" id="ARBA00022801"/>
    </source>
</evidence>